<evidence type="ECO:0000256" key="2">
    <source>
        <dbReference type="ARBA" id="ARBA00006124"/>
    </source>
</evidence>
<dbReference type="GO" id="GO:0005516">
    <property type="term" value="F:calmodulin binding"/>
    <property type="evidence" value="ECO:0007669"/>
    <property type="project" value="UniProtKB-KW"/>
</dbReference>
<feature type="transmembrane region" description="Helical" evidence="17">
    <location>
        <begin position="896"/>
        <end position="915"/>
    </location>
</feature>
<accession>D8T1F8</accession>
<evidence type="ECO:0000313" key="21">
    <source>
        <dbReference type="Proteomes" id="UP000001514"/>
    </source>
</evidence>
<protein>
    <recommendedName>
        <fullName evidence="17">Calcium-transporting ATPase</fullName>
        <ecNumber evidence="17">7.2.2.10</ecNumber>
    </recommendedName>
</protein>
<comment type="subcellular location">
    <subcellularLocation>
        <location evidence="1 17">Membrane</location>
        <topology evidence="1 17">Multi-pass membrane protein</topology>
    </subcellularLocation>
</comment>
<dbReference type="FunFam" id="1.20.1110.10:FF:000039">
    <property type="entry name" value="Calcium-transporting ATPase"/>
    <property type="match status" value="1"/>
</dbReference>
<evidence type="ECO:0000256" key="9">
    <source>
        <dbReference type="ARBA" id="ARBA00022840"/>
    </source>
</evidence>
<evidence type="ECO:0000256" key="11">
    <source>
        <dbReference type="ARBA" id="ARBA00022860"/>
    </source>
</evidence>
<evidence type="ECO:0000256" key="5">
    <source>
        <dbReference type="ARBA" id="ARBA00022692"/>
    </source>
</evidence>
<dbReference type="FunFam" id="2.70.150.10:FF:000006">
    <property type="entry name" value="Calcium-transporting ATPase"/>
    <property type="match status" value="1"/>
</dbReference>
<dbReference type="SUPFAM" id="SSF56784">
    <property type="entry name" value="HAD-like"/>
    <property type="match status" value="1"/>
</dbReference>
<dbReference type="InterPro" id="IPR023299">
    <property type="entry name" value="ATPase_P-typ_cyto_dom_N"/>
</dbReference>
<dbReference type="InterPro" id="IPR023298">
    <property type="entry name" value="ATPase_P-typ_TM_dom_sf"/>
</dbReference>
<keyword evidence="21" id="KW-1185">Reference proteome</keyword>
<dbReference type="Gene3D" id="3.40.1110.10">
    <property type="entry name" value="Calcium-transporting ATPase, cytoplasmic domain N"/>
    <property type="match status" value="1"/>
</dbReference>
<dbReference type="EMBL" id="GL377662">
    <property type="protein sequence ID" value="EFJ09492.1"/>
    <property type="molecule type" value="Genomic_DNA"/>
</dbReference>
<dbReference type="GO" id="GO:0005524">
    <property type="term" value="F:ATP binding"/>
    <property type="evidence" value="ECO:0007669"/>
    <property type="project" value="UniProtKB-KW"/>
</dbReference>
<feature type="chain" id="PRO_5003123225" description="Calcium-transporting ATPase" evidence="18">
    <location>
        <begin position="29"/>
        <end position="1068"/>
    </location>
</feature>
<dbReference type="InterPro" id="IPR001757">
    <property type="entry name" value="P_typ_ATPase"/>
</dbReference>
<keyword evidence="15 17" id="KW-0472">Membrane</keyword>
<keyword evidence="7 17" id="KW-0547">Nucleotide-binding</keyword>
<keyword evidence="18" id="KW-0732">Signal</keyword>
<organism evidence="21">
    <name type="scientific">Selaginella moellendorffii</name>
    <name type="common">Spikemoss</name>
    <dbReference type="NCBI Taxonomy" id="88036"/>
    <lineage>
        <taxon>Eukaryota</taxon>
        <taxon>Viridiplantae</taxon>
        <taxon>Streptophyta</taxon>
        <taxon>Embryophyta</taxon>
        <taxon>Tracheophyta</taxon>
        <taxon>Lycopodiopsida</taxon>
        <taxon>Selaginellales</taxon>
        <taxon>Selaginellaceae</taxon>
        <taxon>Selaginella</taxon>
    </lineage>
</organism>
<dbReference type="SFLD" id="SFLDG00002">
    <property type="entry name" value="C1.7:_P-type_atpase_like"/>
    <property type="match status" value="1"/>
</dbReference>
<dbReference type="NCBIfam" id="TIGR01517">
    <property type="entry name" value="ATPase-IIB_Ca"/>
    <property type="match status" value="1"/>
</dbReference>
<dbReference type="STRING" id="88036.D8T1F8"/>
<dbReference type="InterPro" id="IPR044492">
    <property type="entry name" value="P_typ_ATPase_HD_dom"/>
</dbReference>
<keyword evidence="11" id="KW-0112">Calmodulin-binding</keyword>
<dbReference type="InterPro" id="IPR006408">
    <property type="entry name" value="P-type_ATPase_IIB"/>
</dbReference>
<evidence type="ECO:0000313" key="20">
    <source>
        <dbReference type="EMBL" id="EFJ09492.1"/>
    </source>
</evidence>
<feature type="transmembrane region" description="Helical" evidence="17">
    <location>
        <begin position="330"/>
        <end position="355"/>
    </location>
</feature>
<keyword evidence="5 17" id="KW-0812">Transmembrane</keyword>
<evidence type="ECO:0000256" key="15">
    <source>
        <dbReference type="ARBA" id="ARBA00023136"/>
    </source>
</evidence>
<dbReference type="Gene3D" id="2.70.150.10">
    <property type="entry name" value="Calcium-transporting ATPase, cytoplasmic transduction domain A"/>
    <property type="match status" value="1"/>
</dbReference>
<feature type="transmembrane region" description="Helical" evidence="17">
    <location>
        <begin position="982"/>
        <end position="1001"/>
    </location>
</feature>
<keyword evidence="10" id="KW-0460">Magnesium</keyword>
<dbReference type="GO" id="GO:0016887">
    <property type="term" value="F:ATP hydrolysis activity"/>
    <property type="evidence" value="ECO:0007669"/>
    <property type="project" value="InterPro"/>
</dbReference>
<feature type="signal peptide" evidence="18">
    <location>
        <begin position="1"/>
        <end position="28"/>
    </location>
</feature>
<keyword evidence="3 17" id="KW-0813">Transport</keyword>
<keyword evidence="9 17" id="KW-0067">ATP-binding</keyword>
<dbReference type="InterPro" id="IPR008250">
    <property type="entry name" value="ATPase_P-typ_transduc_dom_A_sf"/>
</dbReference>
<keyword evidence="4 17" id="KW-0109">Calcium transport</keyword>
<dbReference type="InterPro" id="IPR006068">
    <property type="entry name" value="ATPase_P-typ_cation-transptr_C"/>
</dbReference>
<evidence type="ECO:0000256" key="14">
    <source>
        <dbReference type="ARBA" id="ARBA00023065"/>
    </source>
</evidence>
<evidence type="ECO:0000256" key="13">
    <source>
        <dbReference type="ARBA" id="ARBA00022989"/>
    </source>
</evidence>
<dbReference type="InParanoid" id="D8T1F8"/>
<dbReference type="AlphaFoldDB" id="D8T1F8"/>
<dbReference type="Proteomes" id="UP000001514">
    <property type="component" value="Unassembled WGS sequence"/>
</dbReference>
<evidence type="ECO:0000256" key="16">
    <source>
        <dbReference type="ARBA" id="ARBA00048694"/>
    </source>
</evidence>
<evidence type="ECO:0000256" key="18">
    <source>
        <dbReference type="SAM" id="SignalP"/>
    </source>
</evidence>
<dbReference type="EC" id="7.2.2.10" evidence="17"/>
<dbReference type="SFLD" id="SFLDF00027">
    <property type="entry name" value="p-type_atpase"/>
    <property type="match status" value="1"/>
</dbReference>
<proteinExistence type="inferred from homology"/>
<dbReference type="SUPFAM" id="SSF81653">
    <property type="entry name" value="Calcium ATPase, transduction domain A"/>
    <property type="match status" value="1"/>
</dbReference>
<dbReference type="GO" id="GO:0005388">
    <property type="term" value="F:P-type calcium transporter activity"/>
    <property type="evidence" value="ECO:0000318"/>
    <property type="project" value="GO_Central"/>
</dbReference>
<evidence type="ECO:0000256" key="4">
    <source>
        <dbReference type="ARBA" id="ARBA00022568"/>
    </source>
</evidence>
<comment type="function">
    <text evidence="17">Catalyzes the hydrolysis of ATP coupled with the transport of calcium.</text>
</comment>
<name>D8T1F8_SELML</name>
<keyword evidence="12" id="KW-1278">Translocase</keyword>
<dbReference type="Pfam" id="PF00690">
    <property type="entry name" value="Cation_ATPase_N"/>
    <property type="match status" value="1"/>
</dbReference>
<comment type="catalytic activity">
    <reaction evidence="16 17">
        <text>Ca(2+)(in) + ATP + H2O = Ca(2+)(out) + ADP + phosphate + H(+)</text>
        <dbReference type="Rhea" id="RHEA:18105"/>
        <dbReference type="ChEBI" id="CHEBI:15377"/>
        <dbReference type="ChEBI" id="CHEBI:15378"/>
        <dbReference type="ChEBI" id="CHEBI:29108"/>
        <dbReference type="ChEBI" id="CHEBI:30616"/>
        <dbReference type="ChEBI" id="CHEBI:43474"/>
        <dbReference type="ChEBI" id="CHEBI:456216"/>
        <dbReference type="EC" id="7.2.2.10"/>
    </reaction>
</comment>
<feature type="transmembrane region" description="Helical" evidence="17">
    <location>
        <begin position="289"/>
        <end position="310"/>
    </location>
</feature>
<dbReference type="OMA" id="YRMYVKG"/>
<dbReference type="PANTHER" id="PTHR24093:SF504">
    <property type="entry name" value="CALCIUM-TRANSPORTING ATPASE"/>
    <property type="match status" value="1"/>
</dbReference>
<keyword evidence="14 17" id="KW-0406">Ion transport</keyword>
<dbReference type="InterPro" id="IPR036412">
    <property type="entry name" value="HAD-like_sf"/>
</dbReference>
<dbReference type="Gene3D" id="3.40.50.1000">
    <property type="entry name" value="HAD superfamily/HAD-like"/>
    <property type="match status" value="1"/>
</dbReference>
<dbReference type="HOGENOM" id="CLU_002360_9_2_1"/>
<feature type="transmembrane region" description="Helical" evidence="17">
    <location>
        <begin position="927"/>
        <end position="947"/>
    </location>
</feature>
<evidence type="ECO:0000256" key="8">
    <source>
        <dbReference type="ARBA" id="ARBA00022837"/>
    </source>
</evidence>
<evidence type="ECO:0000256" key="7">
    <source>
        <dbReference type="ARBA" id="ARBA00022741"/>
    </source>
</evidence>
<dbReference type="FunFam" id="3.40.50.1000:FF:000011">
    <property type="entry name" value="Calcium-transporting ATPase"/>
    <property type="match status" value="1"/>
</dbReference>
<gene>
    <name evidence="20" type="ORF">SELMODRAFT_129812</name>
</gene>
<keyword evidence="6" id="KW-0479">Metal-binding</keyword>
<sequence length="1068" mass="117244">MSVSGFLSGHSHLSLWCFWCSAPPPITARTAGFGITPAEIAKWEGNTEELEAYDGFDGIARALKIDPQKGIDATPVDIKARRDAFGPNTYPLKKRTPFYMYVWEALQDETLMILILCAIVSLAVGLTTEARWYDGGGICFAIVVCVMVASLSDYNQANQFQKLSAEKRKIYINVTRGGHRTKVSIFELVVGDMVHLAIGDQIPADGLVYVGHSLIVDESSMTGESDPLPKDEEEKPFLMSGTKVLDGFGTMLVTAVGMRTEWGRVMATLSEDNDEETPLQVRLNNLATIIGKVGLSVAVVCFIVCVIRFLCQTNLKHFSSEDGRQIVEYFAVAVTIVVVAVPEGLPLAVTLTLAYSMKKMMSDRALVRHLSACETMGSATAICSDKTGTLTMNMMTVIRSWVCGKLREPTDLENISEGVRKLLFEAICLNTNASVEMHEGAPPEITGTPTEVAVLGWGIKLGGNFDRVKKSATVTEVDAFNSTKKRMAVIAKTEDGKAWIHWKGASEVVLAQCSNFMDEQGNVSPLTPEKLQELQEIIDTFANAALRTLCLACKEFPQNEFLARPPKKHSTIGPPIPEDGLTCIAIVGIKDPCRPGVPEAVHKCQIAGIKVRMVTGDNITTAKAIAVECGILTNGTAIEGKDFRNMSPDEQYEILPAIQVMARSSPTDKHTMVKRLLEMGEIVAVTGDGTNDAPALHEASIGLSMGITGTEVAKESSDIIIMDDDFASIVKVVRWGRAVYANIQKFVQFQCTVNAVALMLNFISALSEGAAPLTAVQLLWVNLIMDTLGALALATEPPNDAVMYRPPISKEAPLINNIMWRNIMGQGMYQLALLLVLKFKGIEILNLKDDPPEGAAHEKLVCIIFNAFVFCQVFNEMNARNPEKINVFKGFTSNRLFMGVILFTAIVQVALLVEYGGTIVSTIHLEWNHWILCVILGAISLPLAALVKLIPIPDRPFGEYLIFWRRKKHRKQKLLTRSGSKLSDHSLFSLGLSVFGFFFFFSREQDPSRELCSTGLPAPPRERLPLQKSFMTRPGSMRKACPRGLLGGSRIWRDGLRRSGGKSRLRVR</sequence>
<dbReference type="Gramene" id="EFJ09492">
    <property type="protein sequence ID" value="EFJ09492"/>
    <property type="gene ID" value="SELMODRAFT_129812"/>
</dbReference>
<dbReference type="GO" id="GO:0005886">
    <property type="term" value="C:plasma membrane"/>
    <property type="evidence" value="ECO:0000318"/>
    <property type="project" value="GO_Central"/>
</dbReference>
<comment type="caution">
    <text evidence="17">Lacks conserved residue(s) required for the propagation of feature annotation.</text>
</comment>
<dbReference type="PRINTS" id="PR00120">
    <property type="entry name" value="HATPASE"/>
</dbReference>
<dbReference type="PANTHER" id="PTHR24093">
    <property type="entry name" value="CATION TRANSPORTING ATPASE"/>
    <property type="match status" value="1"/>
</dbReference>
<dbReference type="Pfam" id="PF00122">
    <property type="entry name" value="E1-E2_ATPase"/>
    <property type="match status" value="1"/>
</dbReference>
<dbReference type="InterPro" id="IPR004014">
    <property type="entry name" value="ATPase_P-typ_cation-transptr_N"/>
</dbReference>
<dbReference type="InterPro" id="IPR018303">
    <property type="entry name" value="ATPase_P-typ_P_site"/>
</dbReference>
<dbReference type="Gene3D" id="1.20.1110.10">
    <property type="entry name" value="Calcium-transporting ATPase, transmembrane domain"/>
    <property type="match status" value="1"/>
</dbReference>
<dbReference type="PROSITE" id="PS00154">
    <property type="entry name" value="ATPASE_E1_E2"/>
    <property type="match status" value="1"/>
</dbReference>
<keyword evidence="8 17" id="KW-0106">Calcium</keyword>
<evidence type="ECO:0000256" key="6">
    <source>
        <dbReference type="ARBA" id="ARBA00022723"/>
    </source>
</evidence>
<evidence type="ECO:0000256" key="10">
    <source>
        <dbReference type="ARBA" id="ARBA00022842"/>
    </source>
</evidence>
<feature type="domain" description="Cation-transporting P-type ATPase N-terminal" evidence="19">
    <location>
        <begin position="49"/>
        <end position="126"/>
    </location>
</feature>
<dbReference type="SFLD" id="SFLDS00003">
    <property type="entry name" value="Haloacid_Dehalogenase"/>
    <property type="match status" value="1"/>
</dbReference>
<dbReference type="PRINTS" id="PR00119">
    <property type="entry name" value="CATATPASE"/>
</dbReference>
<dbReference type="eggNOG" id="KOG0204">
    <property type="taxonomic scope" value="Eukaryota"/>
</dbReference>
<dbReference type="SMART" id="SM00831">
    <property type="entry name" value="Cation_ATPase_N"/>
    <property type="match status" value="1"/>
</dbReference>
<dbReference type="KEGG" id="smo:SELMODRAFT_129812"/>
<dbReference type="InterPro" id="IPR059000">
    <property type="entry name" value="ATPase_P-type_domA"/>
</dbReference>
<keyword evidence="13 17" id="KW-1133">Transmembrane helix</keyword>
<evidence type="ECO:0000256" key="1">
    <source>
        <dbReference type="ARBA" id="ARBA00004141"/>
    </source>
</evidence>
<dbReference type="NCBIfam" id="TIGR01494">
    <property type="entry name" value="ATPase_P-type"/>
    <property type="match status" value="2"/>
</dbReference>
<dbReference type="Pfam" id="PF00689">
    <property type="entry name" value="Cation_ATPase_C"/>
    <property type="match status" value="1"/>
</dbReference>
<evidence type="ECO:0000256" key="12">
    <source>
        <dbReference type="ARBA" id="ARBA00022967"/>
    </source>
</evidence>
<comment type="similarity">
    <text evidence="2 17">Belongs to the cation transport ATPase (P-type) (TC 3.A.3) family. Type IIB subfamily.</text>
</comment>
<evidence type="ECO:0000259" key="19">
    <source>
        <dbReference type="SMART" id="SM00831"/>
    </source>
</evidence>
<dbReference type="SUPFAM" id="SSF81660">
    <property type="entry name" value="Metal cation-transporting ATPase, ATP-binding domain N"/>
    <property type="match status" value="1"/>
</dbReference>
<dbReference type="SUPFAM" id="SSF81665">
    <property type="entry name" value="Calcium ATPase, transmembrane domain M"/>
    <property type="match status" value="1"/>
</dbReference>
<reference evidence="20 21" key="1">
    <citation type="journal article" date="2011" name="Science">
        <title>The Selaginella genome identifies genetic changes associated with the evolution of vascular plants.</title>
        <authorList>
            <person name="Banks J.A."/>
            <person name="Nishiyama T."/>
            <person name="Hasebe M."/>
            <person name="Bowman J.L."/>
            <person name="Gribskov M."/>
            <person name="dePamphilis C."/>
            <person name="Albert V.A."/>
            <person name="Aono N."/>
            <person name="Aoyama T."/>
            <person name="Ambrose B.A."/>
            <person name="Ashton N.W."/>
            <person name="Axtell M.J."/>
            <person name="Barker E."/>
            <person name="Barker M.S."/>
            <person name="Bennetzen J.L."/>
            <person name="Bonawitz N.D."/>
            <person name="Chapple C."/>
            <person name="Cheng C."/>
            <person name="Correa L.G."/>
            <person name="Dacre M."/>
            <person name="DeBarry J."/>
            <person name="Dreyer I."/>
            <person name="Elias M."/>
            <person name="Engstrom E.M."/>
            <person name="Estelle M."/>
            <person name="Feng L."/>
            <person name="Finet C."/>
            <person name="Floyd S.K."/>
            <person name="Frommer W.B."/>
            <person name="Fujita T."/>
            <person name="Gramzow L."/>
            <person name="Gutensohn M."/>
            <person name="Harholt J."/>
            <person name="Hattori M."/>
            <person name="Heyl A."/>
            <person name="Hirai T."/>
            <person name="Hiwatashi Y."/>
            <person name="Ishikawa M."/>
            <person name="Iwata M."/>
            <person name="Karol K.G."/>
            <person name="Koehler B."/>
            <person name="Kolukisaoglu U."/>
            <person name="Kubo M."/>
            <person name="Kurata T."/>
            <person name="Lalonde S."/>
            <person name="Li K."/>
            <person name="Li Y."/>
            <person name="Litt A."/>
            <person name="Lyons E."/>
            <person name="Manning G."/>
            <person name="Maruyama T."/>
            <person name="Michael T.P."/>
            <person name="Mikami K."/>
            <person name="Miyazaki S."/>
            <person name="Morinaga S."/>
            <person name="Murata T."/>
            <person name="Mueller-Roeber B."/>
            <person name="Nelson D.R."/>
            <person name="Obara M."/>
            <person name="Oguri Y."/>
            <person name="Olmstead R.G."/>
            <person name="Onodera N."/>
            <person name="Petersen B.L."/>
            <person name="Pils B."/>
            <person name="Prigge M."/>
            <person name="Rensing S.A."/>
            <person name="Riano-Pachon D.M."/>
            <person name="Roberts A.W."/>
            <person name="Sato Y."/>
            <person name="Scheller H.V."/>
            <person name="Schulz B."/>
            <person name="Schulz C."/>
            <person name="Shakirov E.V."/>
            <person name="Shibagaki N."/>
            <person name="Shinohara N."/>
            <person name="Shippen D.E."/>
            <person name="Soerensen I."/>
            <person name="Sotooka R."/>
            <person name="Sugimoto N."/>
            <person name="Sugita M."/>
            <person name="Sumikawa N."/>
            <person name="Tanurdzic M."/>
            <person name="Theissen G."/>
            <person name="Ulvskov P."/>
            <person name="Wakazuki S."/>
            <person name="Weng J.K."/>
            <person name="Willats W.W."/>
            <person name="Wipf D."/>
            <person name="Wolf P.G."/>
            <person name="Yang L."/>
            <person name="Zimmer A.D."/>
            <person name="Zhu Q."/>
            <person name="Mitros T."/>
            <person name="Hellsten U."/>
            <person name="Loque D."/>
            <person name="Otillar R."/>
            <person name="Salamov A."/>
            <person name="Schmutz J."/>
            <person name="Shapiro H."/>
            <person name="Lindquist E."/>
            <person name="Lucas S."/>
            <person name="Rokhsar D."/>
            <person name="Grigoriev I.V."/>
        </authorList>
    </citation>
    <scope>NUCLEOTIDE SEQUENCE [LARGE SCALE GENOMIC DNA]</scope>
</reference>
<dbReference type="CDD" id="cd02081">
    <property type="entry name" value="P-type_ATPase_Ca_PMCA-like"/>
    <property type="match status" value="1"/>
</dbReference>
<dbReference type="GO" id="GO:0046872">
    <property type="term" value="F:metal ion binding"/>
    <property type="evidence" value="ECO:0007669"/>
    <property type="project" value="UniProtKB-KW"/>
</dbReference>
<evidence type="ECO:0000256" key="17">
    <source>
        <dbReference type="RuleBase" id="RU361146"/>
    </source>
</evidence>
<dbReference type="InterPro" id="IPR023214">
    <property type="entry name" value="HAD_sf"/>
</dbReference>
<evidence type="ECO:0000256" key="3">
    <source>
        <dbReference type="ARBA" id="ARBA00022448"/>
    </source>
</evidence>
<dbReference type="Pfam" id="PF13246">
    <property type="entry name" value="Cation_ATPase"/>
    <property type="match status" value="1"/>
</dbReference>